<comment type="caution">
    <text evidence="8">The sequence shown here is derived from an EMBL/GenBank/DDBJ whole genome shotgun (WGS) entry which is preliminary data.</text>
</comment>
<accession>A0AAD9JEN2</accession>
<dbReference type="InterPro" id="IPR024743">
    <property type="entry name" value="Dynein_HC_stalk"/>
</dbReference>
<feature type="compositionally biased region" description="Basic and acidic residues" evidence="2">
    <location>
        <begin position="1744"/>
        <end position="1757"/>
    </location>
</feature>
<dbReference type="GO" id="GO:0051959">
    <property type="term" value="F:dynein light intermediate chain binding"/>
    <property type="evidence" value="ECO:0007669"/>
    <property type="project" value="InterPro"/>
</dbReference>
<name>A0AAD9JEN2_9ANNE</name>
<feature type="domain" description="Dynein heavy chain ATP-binding dynein motor region" evidence="5">
    <location>
        <begin position="416"/>
        <end position="623"/>
    </location>
</feature>
<feature type="domain" description="Dynein heavy chain C-terminal" evidence="7">
    <location>
        <begin position="1387"/>
        <end position="1689"/>
    </location>
</feature>
<dbReference type="Gene3D" id="1.10.8.720">
    <property type="entry name" value="Region D6 of dynein motor"/>
    <property type="match status" value="1"/>
</dbReference>
<feature type="compositionally biased region" description="Basic and acidic residues" evidence="2">
    <location>
        <begin position="931"/>
        <end position="942"/>
    </location>
</feature>
<feature type="coiled-coil region" evidence="1">
    <location>
        <begin position="114"/>
        <end position="141"/>
    </location>
</feature>
<dbReference type="Gene3D" id="3.40.50.300">
    <property type="entry name" value="P-loop containing nucleotide triphosphate hydrolases"/>
    <property type="match status" value="2"/>
</dbReference>
<feature type="domain" description="Dynein heavy chain AAA lid" evidence="6">
    <location>
        <begin position="1202"/>
        <end position="1292"/>
    </location>
</feature>
<dbReference type="Gene3D" id="1.20.1270.280">
    <property type="match status" value="1"/>
</dbReference>
<dbReference type="Pfam" id="PF12777">
    <property type="entry name" value="MT"/>
    <property type="match status" value="1"/>
</dbReference>
<evidence type="ECO:0000259" key="7">
    <source>
        <dbReference type="Pfam" id="PF18199"/>
    </source>
</evidence>
<feature type="compositionally biased region" description="Polar residues" evidence="2">
    <location>
        <begin position="2057"/>
        <end position="2087"/>
    </location>
</feature>
<evidence type="ECO:0000259" key="3">
    <source>
        <dbReference type="Pfam" id="PF03028"/>
    </source>
</evidence>
<dbReference type="InterPro" id="IPR027417">
    <property type="entry name" value="P-loop_NTPase"/>
</dbReference>
<feature type="region of interest" description="Disordered" evidence="2">
    <location>
        <begin position="923"/>
        <end position="950"/>
    </location>
</feature>
<evidence type="ECO:0000313" key="9">
    <source>
        <dbReference type="Proteomes" id="UP001208570"/>
    </source>
</evidence>
<dbReference type="InterPro" id="IPR026983">
    <property type="entry name" value="DHC"/>
</dbReference>
<dbReference type="PANTHER" id="PTHR46961">
    <property type="entry name" value="DYNEIN HEAVY CHAIN 1, AXONEMAL-LIKE PROTEIN"/>
    <property type="match status" value="1"/>
</dbReference>
<dbReference type="InterPro" id="IPR043160">
    <property type="entry name" value="Dynein_C_barrel"/>
</dbReference>
<feature type="domain" description="Dynein heavy chain coiled coil stalk" evidence="4">
    <location>
        <begin position="15"/>
        <end position="231"/>
    </location>
</feature>
<evidence type="ECO:0000256" key="1">
    <source>
        <dbReference type="SAM" id="Coils"/>
    </source>
</evidence>
<organism evidence="8 9">
    <name type="scientific">Paralvinella palmiformis</name>
    <dbReference type="NCBI Taxonomy" id="53620"/>
    <lineage>
        <taxon>Eukaryota</taxon>
        <taxon>Metazoa</taxon>
        <taxon>Spiralia</taxon>
        <taxon>Lophotrochozoa</taxon>
        <taxon>Annelida</taxon>
        <taxon>Polychaeta</taxon>
        <taxon>Sedentaria</taxon>
        <taxon>Canalipalpata</taxon>
        <taxon>Terebellida</taxon>
        <taxon>Terebelliformia</taxon>
        <taxon>Alvinellidae</taxon>
        <taxon>Paralvinella</taxon>
    </lineage>
</organism>
<feature type="compositionally biased region" description="Basic and acidic residues" evidence="2">
    <location>
        <begin position="1927"/>
        <end position="1954"/>
    </location>
</feature>
<dbReference type="InterPro" id="IPR004273">
    <property type="entry name" value="Dynein_heavy_D6_P-loop"/>
</dbReference>
<gene>
    <name evidence="8" type="ORF">LSH36_380g01083</name>
</gene>
<feature type="compositionally biased region" description="Basic and acidic residues" evidence="2">
    <location>
        <begin position="742"/>
        <end position="761"/>
    </location>
</feature>
<dbReference type="GO" id="GO:0030286">
    <property type="term" value="C:dynein complex"/>
    <property type="evidence" value="ECO:0007669"/>
    <property type="project" value="InterPro"/>
</dbReference>
<feature type="compositionally biased region" description="Basic and acidic residues" evidence="2">
    <location>
        <begin position="1882"/>
        <end position="1903"/>
    </location>
</feature>
<feature type="compositionally biased region" description="Basic and acidic residues" evidence="2">
    <location>
        <begin position="2008"/>
        <end position="2051"/>
    </location>
</feature>
<evidence type="ECO:0000259" key="6">
    <source>
        <dbReference type="Pfam" id="PF18198"/>
    </source>
</evidence>
<dbReference type="Gene3D" id="1.20.920.20">
    <property type="match status" value="1"/>
</dbReference>
<dbReference type="EMBL" id="JAODUP010000380">
    <property type="protein sequence ID" value="KAK2150980.1"/>
    <property type="molecule type" value="Genomic_DNA"/>
</dbReference>
<dbReference type="Proteomes" id="UP001208570">
    <property type="component" value="Unassembled WGS sequence"/>
</dbReference>
<dbReference type="PANTHER" id="PTHR46961:SF21">
    <property type="entry name" value="LOW QUALITY PROTEIN: DYNEIN BETA CHAIN, FLAGELLAR OUTER ARM-LIKE"/>
    <property type="match status" value="1"/>
</dbReference>
<feature type="compositionally biased region" description="Acidic residues" evidence="2">
    <location>
        <begin position="298"/>
        <end position="322"/>
    </location>
</feature>
<dbReference type="GO" id="GO:0007018">
    <property type="term" value="P:microtubule-based movement"/>
    <property type="evidence" value="ECO:0007669"/>
    <property type="project" value="InterPro"/>
</dbReference>
<feature type="compositionally biased region" description="Basic and acidic residues" evidence="2">
    <location>
        <begin position="1971"/>
        <end position="1988"/>
    </location>
</feature>
<feature type="compositionally biased region" description="Basic and acidic residues" evidence="2">
    <location>
        <begin position="1803"/>
        <end position="1813"/>
    </location>
</feature>
<dbReference type="Gene3D" id="3.10.490.20">
    <property type="match status" value="1"/>
</dbReference>
<evidence type="ECO:0008006" key="10">
    <source>
        <dbReference type="Google" id="ProtNLM"/>
    </source>
</evidence>
<dbReference type="GO" id="GO:0045505">
    <property type="term" value="F:dynein intermediate chain binding"/>
    <property type="evidence" value="ECO:0007669"/>
    <property type="project" value="InterPro"/>
</dbReference>
<proteinExistence type="predicted"/>
<dbReference type="GO" id="GO:0008569">
    <property type="term" value="F:minus-end-directed microtubule motor activity"/>
    <property type="evidence" value="ECO:0007669"/>
    <property type="project" value="InterPro"/>
</dbReference>
<feature type="compositionally biased region" description="Polar residues" evidence="2">
    <location>
        <begin position="1852"/>
        <end position="1881"/>
    </location>
</feature>
<keyword evidence="9" id="KW-1185">Reference proteome</keyword>
<dbReference type="Gene3D" id="1.10.8.1220">
    <property type="match status" value="1"/>
</dbReference>
<reference evidence="8" key="1">
    <citation type="journal article" date="2023" name="Mol. Biol. Evol.">
        <title>Third-Generation Sequencing Reveals the Adaptive Role of the Epigenome in Three Deep-Sea Polychaetes.</title>
        <authorList>
            <person name="Perez M."/>
            <person name="Aroh O."/>
            <person name="Sun Y."/>
            <person name="Lan Y."/>
            <person name="Juniper S.K."/>
            <person name="Young C.R."/>
            <person name="Angers B."/>
            <person name="Qian P.Y."/>
        </authorList>
    </citation>
    <scope>NUCLEOTIDE SEQUENCE</scope>
    <source>
        <strain evidence="8">P08H-3</strain>
    </source>
</reference>
<evidence type="ECO:0000259" key="4">
    <source>
        <dbReference type="Pfam" id="PF12777"/>
    </source>
</evidence>
<feature type="compositionally biased region" description="Acidic residues" evidence="2">
    <location>
        <begin position="1726"/>
        <end position="1743"/>
    </location>
</feature>
<feature type="compositionally biased region" description="Polar residues" evidence="2">
    <location>
        <begin position="1958"/>
        <end position="1968"/>
    </location>
</feature>
<feature type="compositionally biased region" description="Polar residues" evidence="2">
    <location>
        <begin position="1709"/>
        <end position="1719"/>
    </location>
</feature>
<dbReference type="Pfam" id="PF03028">
    <property type="entry name" value="Dynein_heavy"/>
    <property type="match status" value="1"/>
</dbReference>
<feature type="compositionally biased region" description="Polar residues" evidence="2">
    <location>
        <begin position="1814"/>
        <end position="1836"/>
    </location>
</feature>
<protein>
    <recommendedName>
        <fullName evidence="10">Dynein heavy chain</fullName>
    </recommendedName>
</protein>
<feature type="domain" description="Dynein heavy chain region D6 P-loop" evidence="3">
    <location>
        <begin position="1030"/>
        <end position="1128"/>
    </location>
</feature>
<evidence type="ECO:0000313" key="8">
    <source>
        <dbReference type="EMBL" id="KAK2150980.1"/>
    </source>
</evidence>
<feature type="region of interest" description="Disordered" evidence="2">
    <location>
        <begin position="1709"/>
        <end position="2087"/>
    </location>
</feature>
<feature type="coiled-coil region" evidence="1">
    <location>
        <begin position="166"/>
        <end position="193"/>
    </location>
</feature>
<keyword evidence="1" id="KW-0175">Coiled coil</keyword>
<dbReference type="InterPro" id="IPR035706">
    <property type="entry name" value="AAA_9"/>
</dbReference>
<dbReference type="Pfam" id="PF18199">
    <property type="entry name" value="Dynein_C"/>
    <property type="match status" value="1"/>
</dbReference>
<dbReference type="InterPro" id="IPR041658">
    <property type="entry name" value="AAA_lid_11"/>
</dbReference>
<dbReference type="InterPro" id="IPR042219">
    <property type="entry name" value="AAA_lid_11_sf"/>
</dbReference>
<feature type="compositionally biased region" description="Basic and acidic residues" evidence="2">
    <location>
        <begin position="323"/>
        <end position="373"/>
    </location>
</feature>
<dbReference type="Pfam" id="PF12781">
    <property type="entry name" value="AAA_9"/>
    <property type="match status" value="1"/>
</dbReference>
<feature type="region of interest" description="Disordered" evidence="2">
    <location>
        <begin position="298"/>
        <end position="381"/>
    </location>
</feature>
<evidence type="ECO:0000256" key="2">
    <source>
        <dbReference type="SAM" id="MobiDB-lite"/>
    </source>
</evidence>
<feature type="region of interest" description="Disordered" evidence="2">
    <location>
        <begin position="730"/>
        <end position="769"/>
    </location>
</feature>
<dbReference type="InterPro" id="IPR041228">
    <property type="entry name" value="Dynein_C"/>
</dbReference>
<sequence length="2087" mass="235991">MQKPIIDIEDLMAAIIMILKKNPQADLTWQKGAKRQMANLERFIEELLTFDEEVLPESTLVLVEPYLKKPTFDPDSLERKTNNSACASLCKWVKGVCRYHRMMISKVKPLHKKVEETTTAIDNAEHRMNILDNKRKALEVRLADLAKGFEEATIDKNDQEEKTNKMDKKLETAARLKKVLQREQNRIQQVIDSYPHRLLSTFGGIAMAAGLTTYLGPYHHNIRRIMLTIHWPNCLRERGIPLVIDSIDELKGRVVDWTIEQLNTADGASGVGLSLGSLRDEISLDNRNGQDELMAIKEEEEEEMEVVGEEEDDVKGEEVEGEKEEKEGQDEKEQKEIIKEEKRDEGTEKESTHDDTRNYREDESKEEYIREEDNGADYSPTMDGQQYAIYMKSLIKLIVGENVLHDWLRKDFGSRQMENAAILYSSWQRPPMLIDPYGEGVSFLQWLNKKLSRKRLSVLDMDGRCDPQVIMAIEKAITKGLPLLIENCGQHIDNLVTPIIQHRNTALENTEDEEPRMIKYCGRRILCYPDFRLYLAINNPKPRFTPSVASSITLINFGSSNDTIVDELLMRAFARVCPELYKERRIALKNIHINSEALKHLWQHFKDQIYHAAGVKHMLFNENDVDAVADMTQKTVLISQRLEDAQQVLAELDSLRNVLEPLARRAMRLYAILRSLSCIHREYQFTLTYFIKLFDEAIQGEFPPEYTNDSDDEDDYIDDETASITGEKHAASIASGNNETPVKAEQENGLEKDPISHHDSTTDGAAGTEVKDDDEKLELFELPEVAQLPSDGIEYNSLPDNKIKQMIESVTSLIFQHTQKSLYQEDRLLFAALLCLTIQVEGDHFTEEEMSLLLQGNPGLGMQLSLADFDYKGEPPSWLQKDKWEDILAISVLPGPLDSLCIHLAKESDAWKSWYLSDKPEMEPVPLSADNKQDTSGDDDRQNQNTTPDLGPLSEFHLLLLLRLLRPDRLPTAMATYVSKHLNLNLNSQTEFGIEQLMDSVANQHIGVLVLLPPSASQTDDHTVSSVGMTANPVDHIKDIGIDLGITVQLVTVGDGLDGAIFEAIETAEFNNSWLVIENLHHASEKFFTNVHDLLQHIARRRETKNAKFCVWFTSEPCPRIPINLLLLLHKLTWDVLESIAKTVSKKSENQTEQTERRNEGKLTLESGSLENILRKAIISVFSSVPVNIWEMTSNLPQNMKCMIYSFGVTQGLLMARQMFGARGLSQFYQFNANVYIQAIETLVSIVDEAIEDDLDITKLSDLFSKIIYGQTVSNPWDKDYVITASHYIISSITSCQSDSVKIGTIQLPVPPVNVEPTDFSGWFADKTSEGFLTIAGLSLHGNVDREANDAHAVHFITMMDHLYEAQNLTLGEVEPVKQKQLMNMLPLRAILDNIVEALPPLLELGKVPDDLIKSEYDFPYHQPSVISLATAESVMMPESLGFVLLQECLWHNSLLCHIHQNVHDIHQCLLSGPQSFPHELLETSNSIMEEYVPTSWVHPNCQPCTHSITSWLIDLNKRHVQMQGWVKRRMVPVFKENSQTPESHGILRAVWLGGLVNPQALMVAMKQEKAVVSGCQYDEVGLVVDVHELPSDVYDLEEEGIGLYLTDLYIQGATWDRDADQLMESSHDLNNLPGLRVWPELLTSIKETTRYHCPLFMNRARQVCPFYLDLNCPEPVVNWVLSGTAIILDIGIPADAAKKSRAFMMPKQTLSSARSDNSSQHEEMSEQDEEPEEEYDFGDDQPEEQHSLQETERSEDSVQSQLSYKPMSPQAPPLPPDLQLTREPLMIGEHESKHSSPQAKSGLEKLSDKDSTKSGSGESLKQVKRTPSNQSLSKMSDSSQRSRKAASQRSYTSSHKVPSQKSDRSVASQSNSRRGSYTFQESERASQRDQEPEMHPDSERNEAVPQQEGLMVRNPSDKGQSSPRSQKSELEAISDKGHLTESKRSGTQRKEPDPENWSGQQGNSYGSRESLGKKSSHSEADPRKGSPREIQGPVPSEYDETVSRTSVKHDTSTNRSEHDGTVEQDQRSVTQPDHDRSVSRSSLRHDHTSADRLQGGRQSPHSPTEATSITRRHSGSSNQDQSQVKE</sequence>
<evidence type="ECO:0000259" key="5">
    <source>
        <dbReference type="Pfam" id="PF12781"/>
    </source>
</evidence>
<dbReference type="Pfam" id="PF18198">
    <property type="entry name" value="AAA_lid_11"/>
    <property type="match status" value="1"/>
</dbReference>